<gene>
    <name evidence="4" type="ORF">VNO80_03048</name>
</gene>
<comment type="similarity">
    <text evidence="2">Belongs to the AB hydrolase superfamily. Epoxide hydrolase family.</text>
</comment>
<evidence type="ECO:0000256" key="2">
    <source>
        <dbReference type="ARBA" id="ARBA00038334"/>
    </source>
</evidence>
<protein>
    <recommendedName>
        <fullName evidence="3">AB hydrolase-1 domain-containing protein</fullName>
    </recommendedName>
</protein>
<sequence length="119" mass="13839">MRTGRIALQSKVGEMSKQSGNAVVFLHGFPEIWYSWRHQMITLAYAGFRTISFDYRGYGLPDPPPHPDNTTKSFIFFKLFNFQSIRRPFSACGYVAKCELDDIRSQASNCWFNLRQLLF</sequence>
<dbReference type="PANTHER" id="PTHR43329">
    <property type="entry name" value="EPOXIDE HYDROLASE"/>
    <property type="match status" value="1"/>
</dbReference>
<comment type="caution">
    <text evidence="4">The sequence shown here is derived from an EMBL/GenBank/DDBJ whole genome shotgun (WGS) entry which is preliminary data.</text>
</comment>
<name>A0AAN9NW31_PHACN</name>
<dbReference type="Proteomes" id="UP001374584">
    <property type="component" value="Unassembled WGS sequence"/>
</dbReference>
<dbReference type="GO" id="GO:0016787">
    <property type="term" value="F:hydrolase activity"/>
    <property type="evidence" value="ECO:0007669"/>
    <property type="project" value="UniProtKB-KW"/>
</dbReference>
<evidence type="ECO:0000313" key="5">
    <source>
        <dbReference type="Proteomes" id="UP001374584"/>
    </source>
</evidence>
<dbReference type="SUPFAM" id="SSF53474">
    <property type="entry name" value="alpha/beta-Hydrolases"/>
    <property type="match status" value="1"/>
</dbReference>
<dbReference type="InterPro" id="IPR000073">
    <property type="entry name" value="AB_hydrolase_1"/>
</dbReference>
<organism evidence="4 5">
    <name type="scientific">Phaseolus coccineus</name>
    <name type="common">Scarlet runner bean</name>
    <name type="synonym">Phaseolus multiflorus</name>
    <dbReference type="NCBI Taxonomy" id="3886"/>
    <lineage>
        <taxon>Eukaryota</taxon>
        <taxon>Viridiplantae</taxon>
        <taxon>Streptophyta</taxon>
        <taxon>Embryophyta</taxon>
        <taxon>Tracheophyta</taxon>
        <taxon>Spermatophyta</taxon>
        <taxon>Magnoliopsida</taxon>
        <taxon>eudicotyledons</taxon>
        <taxon>Gunneridae</taxon>
        <taxon>Pentapetalae</taxon>
        <taxon>rosids</taxon>
        <taxon>fabids</taxon>
        <taxon>Fabales</taxon>
        <taxon>Fabaceae</taxon>
        <taxon>Papilionoideae</taxon>
        <taxon>50 kb inversion clade</taxon>
        <taxon>NPAAA clade</taxon>
        <taxon>indigoferoid/millettioid clade</taxon>
        <taxon>Phaseoleae</taxon>
        <taxon>Phaseolus</taxon>
    </lineage>
</organism>
<proteinExistence type="inferred from homology"/>
<evidence type="ECO:0000256" key="1">
    <source>
        <dbReference type="ARBA" id="ARBA00022801"/>
    </source>
</evidence>
<dbReference type="PRINTS" id="PR00412">
    <property type="entry name" value="EPOXHYDRLASE"/>
</dbReference>
<keyword evidence="5" id="KW-1185">Reference proteome</keyword>
<dbReference type="InterPro" id="IPR029058">
    <property type="entry name" value="AB_hydrolase_fold"/>
</dbReference>
<reference evidence="4 5" key="1">
    <citation type="submission" date="2024-01" db="EMBL/GenBank/DDBJ databases">
        <title>The genomes of 5 underutilized Papilionoideae crops provide insights into root nodulation and disease resistanc.</title>
        <authorList>
            <person name="Jiang F."/>
        </authorList>
    </citation>
    <scope>NUCLEOTIDE SEQUENCE [LARGE SCALE GENOMIC DNA]</scope>
    <source>
        <strain evidence="4">JINMINGXINNONG_FW02</strain>
        <tissue evidence="4">Leaves</tissue>
    </source>
</reference>
<keyword evidence="1" id="KW-0378">Hydrolase</keyword>
<feature type="domain" description="AB hydrolase-1" evidence="3">
    <location>
        <begin position="21"/>
        <end position="72"/>
    </location>
</feature>
<dbReference type="Gene3D" id="3.40.50.1820">
    <property type="entry name" value="alpha/beta hydrolase"/>
    <property type="match status" value="1"/>
</dbReference>
<dbReference type="Pfam" id="PF00561">
    <property type="entry name" value="Abhydrolase_1"/>
    <property type="match status" value="1"/>
</dbReference>
<dbReference type="InterPro" id="IPR000639">
    <property type="entry name" value="Epox_hydrolase-like"/>
</dbReference>
<evidence type="ECO:0000259" key="3">
    <source>
        <dbReference type="Pfam" id="PF00561"/>
    </source>
</evidence>
<dbReference type="EMBL" id="JAYMYR010000002">
    <property type="protein sequence ID" value="KAK7377619.1"/>
    <property type="molecule type" value="Genomic_DNA"/>
</dbReference>
<dbReference type="AlphaFoldDB" id="A0AAN9NW31"/>
<evidence type="ECO:0000313" key="4">
    <source>
        <dbReference type="EMBL" id="KAK7377619.1"/>
    </source>
</evidence>
<accession>A0AAN9NW31</accession>